<dbReference type="Pfam" id="PF13041">
    <property type="entry name" value="PPR_2"/>
    <property type="match status" value="2"/>
</dbReference>
<dbReference type="InterPro" id="IPR002885">
    <property type="entry name" value="PPR_rpt"/>
</dbReference>
<dbReference type="Pfam" id="PF01535">
    <property type="entry name" value="PPR"/>
    <property type="match status" value="2"/>
</dbReference>
<evidence type="ECO:0000256" key="2">
    <source>
        <dbReference type="ARBA" id="ARBA00022737"/>
    </source>
</evidence>
<dbReference type="SUPFAM" id="SSF48452">
    <property type="entry name" value="TPR-like"/>
    <property type="match status" value="1"/>
</dbReference>
<dbReference type="Pfam" id="PF12854">
    <property type="entry name" value="PPR_1"/>
    <property type="match status" value="1"/>
</dbReference>
<proteinExistence type="inferred from homology"/>
<feature type="repeat" description="PPR" evidence="3">
    <location>
        <begin position="224"/>
        <end position="258"/>
    </location>
</feature>
<dbReference type="AlphaFoldDB" id="A0AAQ3N690"/>
<feature type="repeat" description="PPR" evidence="3">
    <location>
        <begin position="472"/>
        <end position="506"/>
    </location>
</feature>
<name>A0AAQ3N690_VIGMU</name>
<gene>
    <name evidence="4" type="ORF">V8G54_024351</name>
</gene>
<evidence type="ECO:0008006" key="6">
    <source>
        <dbReference type="Google" id="ProtNLM"/>
    </source>
</evidence>
<dbReference type="InterPro" id="IPR050667">
    <property type="entry name" value="PPR-containing_protein"/>
</dbReference>
<protein>
    <recommendedName>
        <fullName evidence="6">Pentatricopeptide repeat-containing protein</fullName>
    </recommendedName>
</protein>
<keyword evidence="5" id="KW-1185">Reference proteome</keyword>
<sequence>MFEKTIGFGSGVRRRKQPTQLHFLADGVSFSHSQALVIKSIRPFFVSRNLRRCSFFSFSSTNPMPQFVKFRLFPRCHALKTLPFSTHRMGMVDTLCTHLHQSNGSVENSLSKVKPKLDSQCVIEVLNSCHSKQPLLGVRFFVWAGYQSGYRHSAYTYSKACKLFGIQQNPQIIRDVVLSYEAEGCLVNVNMFREVLKLCKEAQLADLALWVLRKMEQSFNIGADTVMYNVVIRLCCKNGDIETAEKLIGEMSLNGLYPDLITYMAIVEGLCDAGRPEHAYSLLKVMRVHKCSTNLVLLSAILNGLCRSGSMKMALELLDEMEKGGDCRPNVVTYTSVIQSFCKRGQWTEALDILDRMKASGCHANHVTVFTLVDSLCVEGRVGEAYKLIDKFVVEHRVSYGDCCSSLVISLIRIKKLDEAMKLFMEMLSGDARPDTLASSLLLKELCMKDQVLDGFYLLETIENKGCLSAIDSSIYSILLFGLCQRSHLTEATELAKIMLKKSVPLQPPYKDGAIDVLIESGEKDIVNQLTGIGKGL</sequence>
<dbReference type="NCBIfam" id="TIGR00756">
    <property type="entry name" value="PPR"/>
    <property type="match status" value="4"/>
</dbReference>
<feature type="repeat" description="PPR" evidence="3">
    <location>
        <begin position="259"/>
        <end position="293"/>
    </location>
</feature>
<accession>A0AAQ3N690</accession>
<evidence type="ECO:0000256" key="3">
    <source>
        <dbReference type="PROSITE-ProRule" id="PRU00708"/>
    </source>
</evidence>
<dbReference type="PROSITE" id="PS51375">
    <property type="entry name" value="PPR"/>
    <property type="match status" value="5"/>
</dbReference>
<dbReference type="Proteomes" id="UP001374535">
    <property type="component" value="Chromosome 7"/>
</dbReference>
<dbReference type="EMBL" id="CP144694">
    <property type="protein sequence ID" value="WVZ03545.1"/>
    <property type="molecule type" value="Genomic_DNA"/>
</dbReference>
<dbReference type="PANTHER" id="PTHR47939">
    <property type="entry name" value="MEMBRANE-ASSOCIATED SALT-INDUCIBLE PROTEIN-LIKE"/>
    <property type="match status" value="1"/>
</dbReference>
<evidence type="ECO:0000313" key="5">
    <source>
        <dbReference type="Proteomes" id="UP001374535"/>
    </source>
</evidence>
<dbReference type="InterPro" id="IPR011990">
    <property type="entry name" value="TPR-like_helical_dom_sf"/>
</dbReference>
<evidence type="ECO:0000313" key="4">
    <source>
        <dbReference type="EMBL" id="WVZ03545.1"/>
    </source>
</evidence>
<comment type="similarity">
    <text evidence="1">Belongs to the PPR family. P subfamily.</text>
</comment>
<dbReference type="PANTHER" id="PTHR47939:SF13">
    <property type="entry name" value="OS03G0201400 PROTEIN"/>
    <property type="match status" value="1"/>
</dbReference>
<feature type="repeat" description="PPR" evidence="3">
    <location>
        <begin position="294"/>
        <end position="328"/>
    </location>
</feature>
<organism evidence="4 5">
    <name type="scientific">Vigna mungo</name>
    <name type="common">Black gram</name>
    <name type="synonym">Phaseolus mungo</name>
    <dbReference type="NCBI Taxonomy" id="3915"/>
    <lineage>
        <taxon>Eukaryota</taxon>
        <taxon>Viridiplantae</taxon>
        <taxon>Streptophyta</taxon>
        <taxon>Embryophyta</taxon>
        <taxon>Tracheophyta</taxon>
        <taxon>Spermatophyta</taxon>
        <taxon>Magnoliopsida</taxon>
        <taxon>eudicotyledons</taxon>
        <taxon>Gunneridae</taxon>
        <taxon>Pentapetalae</taxon>
        <taxon>rosids</taxon>
        <taxon>fabids</taxon>
        <taxon>Fabales</taxon>
        <taxon>Fabaceae</taxon>
        <taxon>Papilionoideae</taxon>
        <taxon>50 kb inversion clade</taxon>
        <taxon>NPAAA clade</taxon>
        <taxon>indigoferoid/millettioid clade</taxon>
        <taxon>Phaseoleae</taxon>
        <taxon>Vigna</taxon>
    </lineage>
</organism>
<evidence type="ECO:0000256" key="1">
    <source>
        <dbReference type="ARBA" id="ARBA00007626"/>
    </source>
</evidence>
<reference evidence="4 5" key="1">
    <citation type="journal article" date="2023" name="Life. Sci Alliance">
        <title>Evolutionary insights into 3D genome organization and epigenetic landscape of Vigna mungo.</title>
        <authorList>
            <person name="Junaid A."/>
            <person name="Singh B."/>
            <person name="Bhatia S."/>
        </authorList>
    </citation>
    <scope>NUCLEOTIDE SEQUENCE [LARGE SCALE GENOMIC DNA]</scope>
    <source>
        <strain evidence="4">Urdbean</strain>
    </source>
</reference>
<keyword evidence="2" id="KW-0677">Repeat</keyword>
<dbReference type="Gene3D" id="1.25.40.10">
    <property type="entry name" value="Tetratricopeptide repeat domain"/>
    <property type="match status" value="4"/>
</dbReference>
<feature type="repeat" description="PPR" evidence="3">
    <location>
        <begin position="330"/>
        <end position="364"/>
    </location>
</feature>